<protein>
    <submittedName>
        <fullName evidence="2">Uncharacterized protein</fullName>
    </submittedName>
</protein>
<evidence type="ECO:0000313" key="2">
    <source>
        <dbReference type="EMBL" id="ETL27415.1"/>
    </source>
</evidence>
<dbReference type="AlphaFoldDB" id="W2HZS2"/>
<evidence type="ECO:0000256" key="1">
    <source>
        <dbReference type="SAM" id="MobiDB-lite"/>
    </source>
</evidence>
<sequence length="50" mass="5229">MPNSSASKLDGPSAFSNTNQKENPSVDSSTDVPATDELATTKNSNTDKLD</sequence>
<organism evidence="2">
    <name type="scientific">Phytophthora nicotianae</name>
    <name type="common">Potato buckeye rot agent</name>
    <name type="synonym">Phytophthora parasitica</name>
    <dbReference type="NCBI Taxonomy" id="4792"/>
    <lineage>
        <taxon>Eukaryota</taxon>
        <taxon>Sar</taxon>
        <taxon>Stramenopiles</taxon>
        <taxon>Oomycota</taxon>
        <taxon>Peronosporomycetes</taxon>
        <taxon>Peronosporales</taxon>
        <taxon>Peronosporaceae</taxon>
        <taxon>Phytophthora</taxon>
    </lineage>
</organism>
<dbReference type="EMBL" id="KI675952">
    <property type="protein sequence ID" value="ETL27415.1"/>
    <property type="molecule type" value="Genomic_DNA"/>
</dbReference>
<proteinExistence type="predicted"/>
<feature type="non-terminal residue" evidence="2">
    <location>
        <position position="50"/>
    </location>
</feature>
<reference evidence="2" key="1">
    <citation type="submission" date="2013-11" db="EMBL/GenBank/DDBJ databases">
        <title>The Genome Sequence of Phytophthora parasitica CJ05E6.</title>
        <authorList>
            <consortium name="The Broad Institute Genomics Platform"/>
            <person name="Russ C."/>
            <person name="Tyler B."/>
            <person name="Panabieres F."/>
            <person name="Shan W."/>
            <person name="Tripathy S."/>
            <person name="Grunwald N."/>
            <person name="Machado M."/>
            <person name="Johnson C.S."/>
            <person name="Arredondo F."/>
            <person name="Hong C."/>
            <person name="Coffey M."/>
            <person name="Young S.K."/>
            <person name="Zeng Q."/>
            <person name="Gargeya S."/>
            <person name="Fitzgerald M."/>
            <person name="Abouelleil A."/>
            <person name="Alvarado L."/>
            <person name="Chapman S.B."/>
            <person name="Gainer-Dewar J."/>
            <person name="Goldberg J."/>
            <person name="Griggs A."/>
            <person name="Gujja S."/>
            <person name="Hansen M."/>
            <person name="Howarth C."/>
            <person name="Imamovic A."/>
            <person name="Ireland A."/>
            <person name="Larimer J."/>
            <person name="McCowan C."/>
            <person name="Murphy C."/>
            <person name="Pearson M."/>
            <person name="Poon T.W."/>
            <person name="Priest M."/>
            <person name="Roberts A."/>
            <person name="Saif S."/>
            <person name="Shea T."/>
            <person name="Sykes S."/>
            <person name="Wortman J."/>
            <person name="Nusbaum C."/>
            <person name="Birren B."/>
        </authorList>
    </citation>
    <scope>NUCLEOTIDE SEQUENCE [LARGE SCALE GENOMIC DNA]</scope>
    <source>
        <strain evidence="2">CJ05E6</strain>
    </source>
</reference>
<feature type="compositionally biased region" description="Polar residues" evidence="1">
    <location>
        <begin position="14"/>
        <end position="44"/>
    </location>
</feature>
<feature type="region of interest" description="Disordered" evidence="1">
    <location>
        <begin position="1"/>
        <end position="50"/>
    </location>
</feature>
<dbReference type="Proteomes" id="UP000053864">
    <property type="component" value="Unassembled WGS sequence"/>
</dbReference>
<gene>
    <name evidence="2" type="ORF">L916_19035</name>
</gene>
<name>W2HZS2_PHYNI</name>
<accession>W2HZS2</accession>